<evidence type="ECO:0000256" key="5">
    <source>
        <dbReference type="ARBA" id="ARBA00038359"/>
    </source>
</evidence>
<feature type="domain" description="Rhodopsin" evidence="7">
    <location>
        <begin position="44"/>
        <end position="283"/>
    </location>
</feature>
<keyword evidence="3 6" id="KW-1133">Transmembrane helix</keyword>
<dbReference type="OMA" id="LVCLRIY"/>
<dbReference type="Pfam" id="PF20684">
    <property type="entry name" value="Fung_rhodopsin"/>
    <property type="match status" value="1"/>
</dbReference>
<gene>
    <name evidence="8" type="ORF">COCSADRAFT_193439</name>
</gene>
<evidence type="ECO:0000259" key="7">
    <source>
        <dbReference type="Pfam" id="PF20684"/>
    </source>
</evidence>
<dbReference type="GO" id="GO:0016020">
    <property type="term" value="C:membrane"/>
    <property type="evidence" value="ECO:0007669"/>
    <property type="project" value="UniProtKB-SubCell"/>
</dbReference>
<keyword evidence="4 6" id="KW-0472">Membrane</keyword>
<accession>M2SS88</accession>
<sequence length="386" mass="42346">MMVNPSSPQWTPEQLAALQGEDGGPLIISIVSVFTAIGCILVCLRIYARSIIIRNIGLEDYCIILSFAHAIAMAVFQIEGAKHGGSKHMMFLTLPQIETTLKYLYGSILMYANALTLTKMSILLQYRRIFAFTSMRIPIYIVGAICLATGISASLVLVFSCIPVSAFWDISEKETAACINSNAFSFAGAAMNIVTDILVAALPVRAIWQLQVSRKQRIALMCILTLGWCVCIISIARLHGFIELAKHPEDSTFYGTAPAYWSSIEVNLGIVCACAPALKPLVVKVIPRFATLYGSRKSTYGGTKDTPKDSSSFVKLKGKGSIGTISDEVELHHRSGNVVSESYTGLPRTIHVKTDLEQQIDDFDRNVDTNSEKNLVIRPTRITDRL</sequence>
<reference evidence="9" key="2">
    <citation type="journal article" date="2013" name="PLoS Genet.">
        <title>Comparative genome structure, secondary metabolite, and effector coding capacity across Cochliobolus pathogens.</title>
        <authorList>
            <person name="Condon B.J."/>
            <person name="Leng Y."/>
            <person name="Wu D."/>
            <person name="Bushley K.E."/>
            <person name="Ohm R.A."/>
            <person name="Otillar R."/>
            <person name="Martin J."/>
            <person name="Schackwitz W."/>
            <person name="Grimwood J."/>
            <person name="MohdZainudin N."/>
            <person name="Xue C."/>
            <person name="Wang R."/>
            <person name="Manning V.A."/>
            <person name="Dhillon B."/>
            <person name="Tu Z.J."/>
            <person name="Steffenson B.J."/>
            <person name="Salamov A."/>
            <person name="Sun H."/>
            <person name="Lowry S."/>
            <person name="LaButti K."/>
            <person name="Han J."/>
            <person name="Copeland A."/>
            <person name="Lindquist E."/>
            <person name="Barry K."/>
            <person name="Schmutz J."/>
            <person name="Baker S.E."/>
            <person name="Ciuffetti L.M."/>
            <person name="Grigoriev I.V."/>
            <person name="Zhong S."/>
            <person name="Turgeon B.G."/>
        </authorList>
    </citation>
    <scope>NUCLEOTIDE SEQUENCE [LARGE SCALE GENOMIC DNA]</scope>
    <source>
        <strain evidence="9">ND90Pr / ATCC 201652</strain>
    </source>
</reference>
<comment type="similarity">
    <text evidence="5">Belongs to the SAT4 family.</text>
</comment>
<keyword evidence="9" id="KW-1185">Reference proteome</keyword>
<evidence type="ECO:0000256" key="2">
    <source>
        <dbReference type="ARBA" id="ARBA00022692"/>
    </source>
</evidence>
<comment type="subcellular location">
    <subcellularLocation>
        <location evidence="1">Membrane</location>
        <topology evidence="1">Multi-pass membrane protein</topology>
    </subcellularLocation>
</comment>
<evidence type="ECO:0000313" key="9">
    <source>
        <dbReference type="Proteomes" id="UP000016934"/>
    </source>
</evidence>
<evidence type="ECO:0000313" key="8">
    <source>
        <dbReference type="EMBL" id="EMD59951.1"/>
    </source>
</evidence>
<feature type="transmembrane region" description="Helical" evidence="6">
    <location>
        <begin position="218"/>
        <end position="239"/>
    </location>
</feature>
<name>M2SS88_COCSN</name>
<reference evidence="8 9" key="1">
    <citation type="journal article" date="2012" name="PLoS Pathog.">
        <title>Diverse lifestyles and strategies of plant pathogenesis encoded in the genomes of eighteen Dothideomycetes fungi.</title>
        <authorList>
            <person name="Ohm R.A."/>
            <person name="Feau N."/>
            <person name="Henrissat B."/>
            <person name="Schoch C.L."/>
            <person name="Horwitz B.A."/>
            <person name="Barry K.W."/>
            <person name="Condon B.J."/>
            <person name="Copeland A.C."/>
            <person name="Dhillon B."/>
            <person name="Glaser F."/>
            <person name="Hesse C.N."/>
            <person name="Kosti I."/>
            <person name="LaButti K."/>
            <person name="Lindquist E.A."/>
            <person name="Lucas S."/>
            <person name="Salamov A.A."/>
            <person name="Bradshaw R.E."/>
            <person name="Ciuffetti L."/>
            <person name="Hamelin R.C."/>
            <person name="Kema G.H.J."/>
            <person name="Lawrence C."/>
            <person name="Scott J.A."/>
            <person name="Spatafora J.W."/>
            <person name="Turgeon B.G."/>
            <person name="de Wit P.J.G.M."/>
            <person name="Zhong S."/>
            <person name="Goodwin S.B."/>
            <person name="Grigoriev I.V."/>
        </authorList>
    </citation>
    <scope>NUCLEOTIDE SEQUENCE [LARGE SCALE GENOMIC DNA]</scope>
    <source>
        <strain evidence="9">ND90Pr / ATCC 201652</strain>
    </source>
</reference>
<feature type="transmembrane region" description="Helical" evidence="6">
    <location>
        <begin position="26"/>
        <end position="48"/>
    </location>
</feature>
<feature type="transmembrane region" description="Helical" evidence="6">
    <location>
        <begin position="139"/>
        <end position="166"/>
    </location>
</feature>
<dbReference type="KEGG" id="bsc:COCSADRAFT_193439"/>
<dbReference type="EMBL" id="KB445651">
    <property type="protein sequence ID" value="EMD59951.1"/>
    <property type="molecule type" value="Genomic_DNA"/>
</dbReference>
<feature type="transmembrane region" description="Helical" evidence="6">
    <location>
        <begin position="60"/>
        <end position="80"/>
    </location>
</feature>
<dbReference type="AlphaFoldDB" id="M2SS88"/>
<dbReference type="Proteomes" id="UP000016934">
    <property type="component" value="Unassembled WGS sequence"/>
</dbReference>
<dbReference type="InterPro" id="IPR049326">
    <property type="entry name" value="Rhodopsin_dom_fungi"/>
</dbReference>
<protein>
    <recommendedName>
        <fullName evidence="7">Rhodopsin domain-containing protein</fullName>
    </recommendedName>
</protein>
<dbReference type="OrthoDB" id="444631at2759"/>
<dbReference type="HOGENOM" id="CLU_028200_0_0_1"/>
<evidence type="ECO:0000256" key="6">
    <source>
        <dbReference type="SAM" id="Phobius"/>
    </source>
</evidence>
<dbReference type="PANTHER" id="PTHR33048:SF47">
    <property type="entry name" value="INTEGRAL MEMBRANE PROTEIN-RELATED"/>
    <property type="match status" value="1"/>
</dbReference>
<evidence type="ECO:0000256" key="4">
    <source>
        <dbReference type="ARBA" id="ARBA00023136"/>
    </source>
</evidence>
<organism evidence="8 9">
    <name type="scientific">Cochliobolus sativus (strain ND90Pr / ATCC 201652)</name>
    <name type="common">Common root rot and spot blotch fungus</name>
    <name type="synonym">Bipolaris sorokiniana</name>
    <dbReference type="NCBI Taxonomy" id="665912"/>
    <lineage>
        <taxon>Eukaryota</taxon>
        <taxon>Fungi</taxon>
        <taxon>Dikarya</taxon>
        <taxon>Ascomycota</taxon>
        <taxon>Pezizomycotina</taxon>
        <taxon>Dothideomycetes</taxon>
        <taxon>Pleosporomycetidae</taxon>
        <taxon>Pleosporales</taxon>
        <taxon>Pleosporineae</taxon>
        <taxon>Pleosporaceae</taxon>
        <taxon>Bipolaris</taxon>
    </lineage>
</organism>
<evidence type="ECO:0000256" key="3">
    <source>
        <dbReference type="ARBA" id="ARBA00022989"/>
    </source>
</evidence>
<feature type="transmembrane region" description="Helical" evidence="6">
    <location>
        <begin position="100"/>
        <end position="118"/>
    </location>
</feature>
<keyword evidence="2 6" id="KW-0812">Transmembrane</keyword>
<dbReference type="InterPro" id="IPR052337">
    <property type="entry name" value="SAT4-like"/>
</dbReference>
<evidence type="ECO:0000256" key="1">
    <source>
        <dbReference type="ARBA" id="ARBA00004141"/>
    </source>
</evidence>
<dbReference type="eggNOG" id="ENOG502S025">
    <property type="taxonomic scope" value="Eukaryota"/>
</dbReference>
<dbReference type="GeneID" id="19133853"/>
<dbReference type="PANTHER" id="PTHR33048">
    <property type="entry name" value="PTH11-LIKE INTEGRAL MEMBRANE PROTEIN (AFU_ORTHOLOGUE AFUA_5G11245)"/>
    <property type="match status" value="1"/>
</dbReference>
<proteinExistence type="inferred from homology"/>
<dbReference type="RefSeq" id="XP_007704221.1">
    <property type="nucleotide sequence ID" value="XM_007706031.1"/>
</dbReference>
<feature type="transmembrane region" description="Helical" evidence="6">
    <location>
        <begin position="186"/>
        <end position="206"/>
    </location>
</feature>